<protein>
    <submittedName>
        <fullName evidence="3">Uncharacterized protein</fullName>
    </submittedName>
</protein>
<sequence length="173" mass="18388">MSDQPHYGAYPPAASPDLPTHEDGVPPTAGWGEPLIPTRAMQHAAKKRKSRLIAACVLALLLVAVAGYGVYSAISKPRPIEAAAEKCTTVAKPEDGGHTLTLRNVGAKEGPGPDSYTAAACVLLALETPSRVNDHIGQTRALDGTQTDTWEDFTARWTYHPDNGMTITITDSK</sequence>
<accession>A0A512D6A4</accession>
<dbReference type="EMBL" id="BJYX01000032">
    <property type="protein sequence ID" value="GEO32011.1"/>
    <property type="molecule type" value="Genomic_DNA"/>
</dbReference>
<keyword evidence="4" id="KW-1185">Reference proteome</keyword>
<dbReference type="RefSeq" id="WP_147068381.1">
    <property type="nucleotide sequence ID" value="NZ_BAAARO010000040.1"/>
</dbReference>
<feature type="region of interest" description="Disordered" evidence="1">
    <location>
        <begin position="1"/>
        <end position="34"/>
    </location>
</feature>
<keyword evidence="2" id="KW-0812">Transmembrane</keyword>
<feature type="transmembrane region" description="Helical" evidence="2">
    <location>
        <begin position="52"/>
        <end position="71"/>
    </location>
</feature>
<evidence type="ECO:0000256" key="2">
    <source>
        <dbReference type="SAM" id="Phobius"/>
    </source>
</evidence>
<gene>
    <name evidence="3" type="ORF">TAE01_38210</name>
</gene>
<keyword evidence="2" id="KW-1133">Transmembrane helix</keyword>
<name>A0A512D6A4_9MICO</name>
<organism evidence="3 4">
    <name type="scientific">Terrabacter aerolatus</name>
    <dbReference type="NCBI Taxonomy" id="422442"/>
    <lineage>
        <taxon>Bacteria</taxon>
        <taxon>Bacillati</taxon>
        <taxon>Actinomycetota</taxon>
        <taxon>Actinomycetes</taxon>
        <taxon>Micrococcales</taxon>
        <taxon>Intrasporangiaceae</taxon>
        <taxon>Terrabacter</taxon>
    </lineage>
</organism>
<reference evidence="3 4" key="1">
    <citation type="submission" date="2019-07" db="EMBL/GenBank/DDBJ databases">
        <title>Whole genome shotgun sequence of Terrabacter aerolatus NBRC 106305.</title>
        <authorList>
            <person name="Hosoyama A."/>
            <person name="Uohara A."/>
            <person name="Ohji S."/>
            <person name="Ichikawa N."/>
        </authorList>
    </citation>
    <scope>NUCLEOTIDE SEQUENCE [LARGE SCALE GENOMIC DNA]</scope>
    <source>
        <strain evidence="3 4">NBRC 106305</strain>
    </source>
</reference>
<dbReference type="OrthoDB" id="3261230at2"/>
<dbReference type="AlphaFoldDB" id="A0A512D6A4"/>
<keyword evidence="2" id="KW-0472">Membrane</keyword>
<evidence type="ECO:0000313" key="4">
    <source>
        <dbReference type="Proteomes" id="UP000321534"/>
    </source>
</evidence>
<evidence type="ECO:0000256" key="1">
    <source>
        <dbReference type="SAM" id="MobiDB-lite"/>
    </source>
</evidence>
<comment type="caution">
    <text evidence="3">The sequence shown here is derived from an EMBL/GenBank/DDBJ whole genome shotgun (WGS) entry which is preliminary data.</text>
</comment>
<evidence type="ECO:0000313" key="3">
    <source>
        <dbReference type="EMBL" id="GEO32011.1"/>
    </source>
</evidence>
<dbReference type="Proteomes" id="UP000321534">
    <property type="component" value="Unassembled WGS sequence"/>
</dbReference>
<proteinExistence type="predicted"/>